<evidence type="ECO:0000256" key="4">
    <source>
        <dbReference type="SAM" id="MobiDB-lite"/>
    </source>
</evidence>
<feature type="region of interest" description="Disordered" evidence="4">
    <location>
        <begin position="359"/>
        <end position="390"/>
    </location>
</feature>
<evidence type="ECO:0000256" key="1">
    <source>
        <dbReference type="ARBA" id="ARBA00010333"/>
    </source>
</evidence>
<evidence type="ECO:0000313" key="7">
    <source>
        <dbReference type="EMBL" id="SCE80226.1"/>
    </source>
</evidence>
<proteinExistence type="inferred from homology"/>
<accession>A0A1C4V8K2</accession>
<feature type="domain" description="Solute-binding protein family 3/N-terminal" evidence="6">
    <location>
        <begin position="79"/>
        <end position="327"/>
    </location>
</feature>
<dbReference type="PANTHER" id="PTHR30085">
    <property type="entry name" value="AMINO ACID ABC TRANSPORTER PERMEASE"/>
    <property type="match status" value="1"/>
</dbReference>
<feature type="compositionally biased region" description="Low complexity" evidence="4">
    <location>
        <begin position="20"/>
        <end position="29"/>
    </location>
</feature>
<protein>
    <submittedName>
        <fullName evidence="7">Glutamate transport system substrate-binding protein</fullName>
    </submittedName>
</protein>
<organism evidence="7 8">
    <name type="scientific">Micromonospora haikouensis</name>
    <dbReference type="NCBI Taxonomy" id="686309"/>
    <lineage>
        <taxon>Bacteria</taxon>
        <taxon>Bacillati</taxon>
        <taxon>Actinomycetota</taxon>
        <taxon>Actinomycetes</taxon>
        <taxon>Micromonosporales</taxon>
        <taxon>Micromonosporaceae</taxon>
        <taxon>Micromonospora</taxon>
    </lineage>
</organism>
<keyword evidence="2" id="KW-0813">Transport</keyword>
<sequence>MAVRRGRMQLTQASEPSPARPATAETTPPRVTRARQVRLVGLTVTLAVLAAALIPIVLAIGPPTRDELLEQAGLKGRQQLLIGVKDDQPGISQRFPNNVWKGFDVDIAYMIAGYLGFDRSQVRFLPIESEDRARRQARDGDGFVTVDLVIASYSITKQREEEGAVFSAPYLYTEQSVITLDSVGEAEQVSSLEDLSGRTVCTLTTSTSAQRLREAGAKPIGRNRISDCVQMLYDGKVYAVTTDAAILAGFVTGDRPDDDGQRFPVELRGVKPLRHWDIGSSAQERWGVNTGSNEALRDLVDLALYASAEDDENSTWENAYDANLRWQQRYNLPQSVAEQRQPEPRKVEVRQWPWERIALPAPAHPGSPPAPARRADRAAWRGRGRRSSGC</sequence>
<evidence type="ECO:0000256" key="3">
    <source>
        <dbReference type="ARBA" id="ARBA00022729"/>
    </source>
</evidence>
<feature type="region of interest" description="Disordered" evidence="4">
    <location>
        <begin position="1"/>
        <end position="29"/>
    </location>
</feature>
<reference evidence="7 8" key="1">
    <citation type="submission" date="2016-06" db="EMBL/GenBank/DDBJ databases">
        <authorList>
            <person name="Kjaerup R.B."/>
            <person name="Dalgaard T.S."/>
            <person name="Juul-Madsen H.R."/>
        </authorList>
    </citation>
    <scope>NUCLEOTIDE SEQUENCE [LARGE SCALE GENOMIC DNA]</scope>
    <source>
        <strain evidence="7 8">DSM 45626</strain>
    </source>
</reference>
<dbReference type="InterPro" id="IPR051455">
    <property type="entry name" value="Bact_solute-bind_prot3"/>
</dbReference>
<keyword evidence="3" id="KW-0732">Signal</keyword>
<dbReference type="AlphaFoldDB" id="A0A1C4V8K2"/>
<dbReference type="SMART" id="SM00062">
    <property type="entry name" value="PBPb"/>
    <property type="match status" value="1"/>
</dbReference>
<dbReference type="GO" id="GO:0005576">
    <property type="term" value="C:extracellular region"/>
    <property type="evidence" value="ECO:0007669"/>
    <property type="project" value="TreeGrafter"/>
</dbReference>
<dbReference type="Proteomes" id="UP000199375">
    <property type="component" value="Unassembled WGS sequence"/>
</dbReference>
<evidence type="ECO:0000256" key="5">
    <source>
        <dbReference type="SAM" id="Phobius"/>
    </source>
</evidence>
<dbReference type="GO" id="GO:0030288">
    <property type="term" value="C:outer membrane-bounded periplasmic space"/>
    <property type="evidence" value="ECO:0007669"/>
    <property type="project" value="TreeGrafter"/>
</dbReference>
<keyword evidence="5" id="KW-1133">Transmembrane helix</keyword>
<keyword evidence="5" id="KW-0472">Membrane</keyword>
<dbReference type="Gene3D" id="3.40.190.10">
    <property type="entry name" value="Periplasmic binding protein-like II"/>
    <property type="match status" value="2"/>
</dbReference>
<dbReference type="EMBL" id="FMCW01000007">
    <property type="protein sequence ID" value="SCE80226.1"/>
    <property type="molecule type" value="Genomic_DNA"/>
</dbReference>
<keyword evidence="5" id="KW-0812">Transmembrane</keyword>
<name>A0A1C4V8K2_9ACTN</name>
<evidence type="ECO:0000313" key="8">
    <source>
        <dbReference type="Proteomes" id="UP000199375"/>
    </source>
</evidence>
<comment type="similarity">
    <text evidence="1">Belongs to the bacterial solute-binding protein 3 family.</text>
</comment>
<dbReference type="PANTHER" id="PTHR30085:SF6">
    <property type="entry name" value="ABC TRANSPORTER GLUTAMINE-BINDING PROTEIN GLNH"/>
    <property type="match status" value="1"/>
</dbReference>
<dbReference type="InterPro" id="IPR001638">
    <property type="entry name" value="Solute-binding_3/MltF_N"/>
</dbReference>
<gene>
    <name evidence="7" type="ORF">GA0070558_107127</name>
</gene>
<dbReference type="GO" id="GO:0006865">
    <property type="term" value="P:amino acid transport"/>
    <property type="evidence" value="ECO:0007669"/>
    <property type="project" value="TreeGrafter"/>
</dbReference>
<dbReference type="SUPFAM" id="SSF53850">
    <property type="entry name" value="Periplasmic binding protein-like II"/>
    <property type="match status" value="1"/>
</dbReference>
<feature type="compositionally biased region" description="Pro residues" evidence="4">
    <location>
        <begin position="362"/>
        <end position="371"/>
    </location>
</feature>
<feature type="transmembrane region" description="Helical" evidence="5">
    <location>
        <begin position="39"/>
        <end position="61"/>
    </location>
</feature>
<feature type="compositionally biased region" description="Basic residues" evidence="4">
    <location>
        <begin position="380"/>
        <end position="390"/>
    </location>
</feature>
<dbReference type="Pfam" id="PF00497">
    <property type="entry name" value="SBP_bac_3"/>
    <property type="match status" value="1"/>
</dbReference>
<evidence type="ECO:0000259" key="6">
    <source>
        <dbReference type="SMART" id="SM00062"/>
    </source>
</evidence>
<evidence type="ECO:0000256" key="2">
    <source>
        <dbReference type="ARBA" id="ARBA00022448"/>
    </source>
</evidence>